<feature type="compositionally biased region" description="Low complexity" evidence="1">
    <location>
        <begin position="21"/>
        <end position="40"/>
    </location>
</feature>
<sequence length="101" mass="10579">MESLNIGAPRTTEEVADSDSSDSIRSISSNSAHSAQQISATDTTLEADRDHMPLASPATSDPATTDDAAVQEDTDHSLRVKVDPTVDSEDEDPEPQGGAVL</sequence>
<proteinExistence type="predicted"/>
<name>A0ABR1VGL8_9PEZI</name>
<comment type="caution">
    <text evidence="2">The sequence shown here is derived from an EMBL/GenBank/DDBJ whole genome shotgun (WGS) entry which is preliminary data.</text>
</comment>
<accession>A0ABR1VGL8</accession>
<evidence type="ECO:0000313" key="2">
    <source>
        <dbReference type="EMBL" id="KAK8070328.1"/>
    </source>
</evidence>
<feature type="region of interest" description="Disordered" evidence="1">
    <location>
        <begin position="1"/>
        <end position="101"/>
    </location>
</feature>
<keyword evidence="3" id="KW-1185">Reference proteome</keyword>
<evidence type="ECO:0000256" key="1">
    <source>
        <dbReference type="SAM" id="MobiDB-lite"/>
    </source>
</evidence>
<feature type="compositionally biased region" description="Low complexity" evidence="1">
    <location>
        <begin position="55"/>
        <end position="68"/>
    </location>
</feature>
<dbReference type="EMBL" id="JAQQWL010000006">
    <property type="protein sequence ID" value="KAK8070328.1"/>
    <property type="molecule type" value="Genomic_DNA"/>
</dbReference>
<protein>
    <submittedName>
        <fullName evidence="2">Uncharacterized protein</fullName>
    </submittedName>
</protein>
<evidence type="ECO:0000313" key="3">
    <source>
        <dbReference type="Proteomes" id="UP001480595"/>
    </source>
</evidence>
<dbReference type="Proteomes" id="UP001480595">
    <property type="component" value="Unassembled WGS sequence"/>
</dbReference>
<feature type="compositionally biased region" description="Basic and acidic residues" evidence="1">
    <location>
        <begin position="73"/>
        <end position="84"/>
    </location>
</feature>
<organism evidence="2 3">
    <name type="scientific">Apiospora phragmitis</name>
    <dbReference type="NCBI Taxonomy" id="2905665"/>
    <lineage>
        <taxon>Eukaryota</taxon>
        <taxon>Fungi</taxon>
        <taxon>Dikarya</taxon>
        <taxon>Ascomycota</taxon>
        <taxon>Pezizomycotina</taxon>
        <taxon>Sordariomycetes</taxon>
        <taxon>Xylariomycetidae</taxon>
        <taxon>Amphisphaeriales</taxon>
        <taxon>Apiosporaceae</taxon>
        <taxon>Apiospora</taxon>
    </lineage>
</organism>
<dbReference type="RefSeq" id="XP_066717622.1">
    <property type="nucleotide sequence ID" value="XM_066858353.1"/>
</dbReference>
<dbReference type="GeneID" id="92091416"/>
<gene>
    <name evidence="2" type="ORF">PG994_006944</name>
</gene>
<reference evidence="2 3" key="1">
    <citation type="submission" date="2023-01" db="EMBL/GenBank/DDBJ databases">
        <title>Analysis of 21 Apiospora genomes using comparative genomics revels a genus with tremendous synthesis potential of carbohydrate active enzymes and secondary metabolites.</title>
        <authorList>
            <person name="Sorensen T."/>
        </authorList>
    </citation>
    <scope>NUCLEOTIDE SEQUENCE [LARGE SCALE GENOMIC DNA]</scope>
    <source>
        <strain evidence="2 3">CBS 135458</strain>
    </source>
</reference>